<feature type="compositionally biased region" description="Polar residues" evidence="1">
    <location>
        <begin position="1"/>
        <end position="18"/>
    </location>
</feature>
<evidence type="ECO:0000256" key="1">
    <source>
        <dbReference type="SAM" id="MobiDB-lite"/>
    </source>
</evidence>
<dbReference type="AlphaFoldDB" id="A0AAV5MVE6"/>
<dbReference type="EMBL" id="BPVZ01001894">
    <property type="protein sequence ID" value="GKV53785.1"/>
    <property type="molecule type" value="Genomic_DNA"/>
</dbReference>
<name>A0AAV5MVE6_9ROSI</name>
<sequence length="38" mass="4254">MTGSSVEDSHASANSRTCYKSARTRRGSPTRFPPRRIE</sequence>
<accession>A0AAV5MVE6</accession>
<dbReference type="Proteomes" id="UP001054252">
    <property type="component" value="Unassembled WGS sequence"/>
</dbReference>
<evidence type="ECO:0000313" key="2">
    <source>
        <dbReference type="EMBL" id="GKV53785.1"/>
    </source>
</evidence>
<keyword evidence="3" id="KW-1185">Reference proteome</keyword>
<organism evidence="2 3">
    <name type="scientific">Rubroshorea leprosula</name>
    <dbReference type="NCBI Taxonomy" id="152421"/>
    <lineage>
        <taxon>Eukaryota</taxon>
        <taxon>Viridiplantae</taxon>
        <taxon>Streptophyta</taxon>
        <taxon>Embryophyta</taxon>
        <taxon>Tracheophyta</taxon>
        <taxon>Spermatophyta</taxon>
        <taxon>Magnoliopsida</taxon>
        <taxon>eudicotyledons</taxon>
        <taxon>Gunneridae</taxon>
        <taxon>Pentapetalae</taxon>
        <taxon>rosids</taxon>
        <taxon>malvids</taxon>
        <taxon>Malvales</taxon>
        <taxon>Dipterocarpaceae</taxon>
        <taxon>Rubroshorea</taxon>
    </lineage>
</organism>
<protein>
    <submittedName>
        <fullName evidence="2">Uncharacterized protein</fullName>
    </submittedName>
</protein>
<gene>
    <name evidence="2" type="ORF">SLEP1_g60299</name>
</gene>
<comment type="caution">
    <text evidence="2">The sequence shown here is derived from an EMBL/GenBank/DDBJ whole genome shotgun (WGS) entry which is preliminary data.</text>
</comment>
<evidence type="ECO:0000313" key="3">
    <source>
        <dbReference type="Proteomes" id="UP001054252"/>
    </source>
</evidence>
<reference evidence="2 3" key="1">
    <citation type="journal article" date="2021" name="Commun. Biol.">
        <title>The genome of Shorea leprosula (Dipterocarpaceae) highlights the ecological relevance of drought in aseasonal tropical rainforests.</title>
        <authorList>
            <person name="Ng K.K.S."/>
            <person name="Kobayashi M.J."/>
            <person name="Fawcett J.A."/>
            <person name="Hatakeyama M."/>
            <person name="Paape T."/>
            <person name="Ng C.H."/>
            <person name="Ang C.C."/>
            <person name="Tnah L.H."/>
            <person name="Lee C.T."/>
            <person name="Nishiyama T."/>
            <person name="Sese J."/>
            <person name="O'Brien M.J."/>
            <person name="Copetti D."/>
            <person name="Mohd Noor M.I."/>
            <person name="Ong R.C."/>
            <person name="Putra M."/>
            <person name="Sireger I.Z."/>
            <person name="Indrioko S."/>
            <person name="Kosugi Y."/>
            <person name="Izuno A."/>
            <person name="Isagi Y."/>
            <person name="Lee S.L."/>
            <person name="Shimizu K.K."/>
        </authorList>
    </citation>
    <scope>NUCLEOTIDE SEQUENCE [LARGE SCALE GENOMIC DNA]</scope>
    <source>
        <strain evidence="2">214</strain>
    </source>
</reference>
<feature type="region of interest" description="Disordered" evidence="1">
    <location>
        <begin position="1"/>
        <end position="38"/>
    </location>
</feature>
<proteinExistence type="predicted"/>